<proteinExistence type="predicted"/>
<evidence type="ECO:0000313" key="2">
    <source>
        <dbReference type="Proteomes" id="UP001631969"/>
    </source>
</evidence>
<keyword evidence="2" id="KW-1185">Reference proteome</keyword>
<protein>
    <submittedName>
        <fullName evidence="1">ROK family protein</fullName>
    </submittedName>
</protein>
<comment type="caution">
    <text evidence="1">The sequence shown here is derived from an EMBL/GenBank/DDBJ whole genome shotgun (WGS) entry which is preliminary data.</text>
</comment>
<accession>A0ACC7NVG0</accession>
<sequence>MQAVEQRIAVRKSKDVYSLIRQQDTVAKQELLEQSGLAPSTLNRILEELTEKGLLQEVGFGESTGGRRPILYCVNPQYAYAFGLEISRTRSMLVLTDLRQNIVGSTVWRMSEAVTPDMLLHEVAASAQYMLEVRGIPQSQVLGLGIGAVGPLDPAKGLILDPLYFKAPGWRDVPVKERLEQALGVPVYLDNGANAALTGEYWAASFKKRHLLYVHVGAGIRTSMMTGGAIVYGAVDMEGAAGQMIIQAEGIPHREEAGNRGALESYVSIHALEREWNALGRTGGFVELASALEAEDEAAVGLLRQAGIRMGIGLANLLNILHPEKVILGGPVANLHPAFFETAVESALQGVYYRHSYQAEFSRGELGEAAIAVGAAVLVMNRLTV</sequence>
<dbReference type="EMBL" id="JBJURJ010000006">
    <property type="protein sequence ID" value="MFM9328658.1"/>
    <property type="molecule type" value="Genomic_DNA"/>
</dbReference>
<gene>
    <name evidence="1" type="ORF">ACI1P1_10195</name>
</gene>
<evidence type="ECO:0000313" key="1">
    <source>
        <dbReference type="EMBL" id="MFM9328658.1"/>
    </source>
</evidence>
<reference evidence="1" key="1">
    <citation type="submission" date="2024-12" db="EMBL/GenBank/DDBJ databases">
        <authorList>
            <person name="Wu N."/>
        </authorList>
    </citation>
    <scope>NUCLEOTIDE SEQUENCE</scope>
    <source>
        <strain evidence="1">P15</strain>
    </source>
</reference>
<dbReference type="Proteomes" id="UP001631969">
    <property type="component" value="Unassembled WGS sequence"/>
</dbReference>
<name>A0ACC7NVG0_9BACL</name>
<organism evidence="1 2">
    <name type="scientific">Paenibacillus mesotrionivorans</name>
    <dbReference type="NCBI Taxonomy" id="3160968"/>
    <lineage>
        <taxon>Bacteria</taxon>
        <taxon>Bacillati</taxon>
        <taxon>Bacillota</taxon>
        <taxon>Bacilli</taxon>
        <taxon>Bacillales</taxon>
        <taxon>Paenibacillaceae</taxon>
        <taxon>Paenibacillus</taxon>
    </lineage>
</organism>